<keyword evidence="1" id="KW-0472">Membrane</keyword>
<evidence type="ECO:0000256" key="1">
    <source>
        <dbReference type="SAM" id="Phobius"/>
    </source>
</evidence>
<comment type="caution">
    <text evidence="2">The sequence shown here is derived from an EMBL/GenBank/DDBJ whole genome shotgun (WGS) entry which is preliminary data.</text>
</comment>
<evidence type="ECO:0000313" key="2">
    <source>
        <dbReference type="EMBL" id="EZG55456.1"/>
    </source>
</evidence>
<dbReference type="GeneID" id="22913969"/>
<proteinExistence type="predicted"/>
<dbReference type="RefSeq" id="XP_011131549.1">
    <property type="nucleotide sequence ID" value="XM_011133247.1"/>
</dbReference>
<protein>
    <submittedName>
        <fullName evidence="2">Transmembrane protein</fullName>
    </submittedName>
</protein>
<keyword evidence="1 2" id="KW-0812">Transmembrane</keyword>
<dbReference type="EMBL" id="AFNH02000844">
    <property type="protein sequence ID" value="EZG55456.1"/>
    <property type="molecule type" value="Genomic_DNA"/>
</dbReference>
<feature type="transmembrane region" description="Helical" evidence="1">
    <location>
        <begin position="28"/>
        <end position="49"/>
    </location>
</feature>
<keyword evidence="3" id="KW-1185">Reference proteome</keyword>
<dbReference type="VEuPathDB" id="CryptoDB:GNI_112810"/>
<organism evidence="2 3">
    <name type="scientific">Gregarina niphandrodes</name>
    <name type="common">Septate eugregarine</name>
    <dbReference type="NCBI Taxonomy" id="110365"/>
    <lineage>
        <taxon>Eukaryota</taxon>
        <taxon>Sar</taxon>
        <taxon>Alveolata</taxon>
        <taxon>Apicomplexa</taxon>
        <taxon>Conoidasida</taxon>
        <taxon>Gregarinasina</taxon>
        <taxon>Eugregarinorida</taxon>
        <taxon>Gregarinidae</taxon>
        <taxon>Gregarina</taxon>
    </lineage>
</organism>
<accession>A0A023B3M1</accession>
<feature type="non-terminal residue" evidence="2">
    <location>
        <position position="1"/>
    </location>
</feature>
<reference evidence="2" key="1">
    <citation type="submission" date="2013-12" db="EMBL/GenBank/DDBJ databases">
        <authorList>
            <person name="Omoto C.K."/>
            <person name="Sibley D."/>
            <person name="Venepally P."/>
            <person name="Hadjithomas M."/>
            <person name="Karamycheva S."/>
            <person name="Brunk B."/>
            <person name="Roos D."/>
            <person name="Caler E."/>
            <person name="Lorenzi H."/>
        </authorList>
    </citation>
    <scope>NUCLEOTIDE SEQUENCE</scope>
</reference>
<feature type="non-terminal residue" evidence="2">
    <location>
        <position position="79"/>
    </location>
</feature>
<name>A0A023B3M1_GRENI</name>
<evidence type="ECO:0000313" key="3">
    <source>
        <dbReference type="Proteomes" id="UP000019763"/>
    </source>
</evidence>
<dbReference type="Proteomes" id="UP000019763">
    <property type="component" value="Unassembled WGS sequence"/>
</dbReference>
<gene>
    <name evidence="2" type="ORF">GNI_112810</name>
</gene>
<keyword evidence="1" id="KW-1133">Transmembrane helix</keyword>
<sequence length="79" mass="9089">HWIREVLHQRVIRIPADLRARACLPAPLAVVLAVVLLLRVLLLLGVPVLEAECMHDRFIAVIRWMVQDKVARLLPLFRP</sequence>
<dbReference type="AlphaFoldDB" id="A0A023B3M1"/>